<gene>
    <name evidence="5" type="ORF">B0A75_20255</name>
</gene>
<keyword evidence="1" id="KW-0805">Transcription regulation</keyword>
<feature type="domain" description="HTH araC/xylS-type" evidence="4">
    <location>
        <begin position="226"/>
        <end position="325"/>
    </location>
</feature>
<reference evidence="5 6" key="1">
    <citation type="submission" date="2016-11" db="EMBL/GenBank/DDBJ databases">
        <title>Whole genomes of Flavobacteriaceae.</title>
        <authorList>
            <person name="Stine C."/>
            <person name="Li C."/>
            <person name="Tadesse D."/>
        </authorList>
    </citation>
    <scope>NUCLEOTIDE SEQUENCE [LARGE SCALE GENOMIC DNA]</scope>
    <source>
        <strain evidence="5 6">CCUG 59446</strain>
    </source>
</reference>
<dbReference type="RefSeq" id="WP_089056085.1">
    <property type="nucleotide sequence ID" value="NZ_MUHA01000048.1"/>
</dbReference>
<sequence length="326" mass="37705">MKTIEHYYDANLNWTVDLAKQFGGEIEDNFIIVPEDIQIGTRYFLDCGDGIIAYYIDVEYKKDLHLIQKNLNDDFVAFYYNLTEGNATISIHNFLYNVSKWQYNLSVIDGSLKSDYHVTAGSKTYALCIFIKKNTIKEFVLKNHLKITNINEVIDPEKNTMIRFDRMSSDSYNLLADLRKKDIGGPIFNLHLIGTVHMLIANYLKKIASKRLIIQRVNQLDLAAIISIQMYLNQNIKEHFPSIKFLSEKANMSESKFKALFSKITSQTPSSYFMESKLLLAKDLLETKQLTISQISDQLHFTHNSYFASKFKEHFGLSPKAYVQQL</sequence>
<evidence type="ECO:0000256" key="2">
    <source>
        <dbReference type="ARBA" id="ARBA00023125"/>
    </source>
</evidence>
<dbReference type="Pfam" id="PF12833">
    <property type="entry name" value="HTH_18"/>
    <property type="match status" value="1"/>
</dbReference>
<evidence type="ECO:0000256" key="3">
    <source>
        <dbReference type="ARBA" id="ARBA00023163"/>
    </source>
</evidence>
<evidence type="ECO:0000256" key="1">
    <source>
        <dbReference type="ARBA" id="ARBA00023015"/>
    </source>
</evidence>
<dbReference type="SMART" id="SM00342">
    <property type="entry name" value="HTH_ARAC"/>
    <property type="match status" value="1"/>
</dbReference>
<evidence type="ECO:0000313" key="6">
    <source>
        <dbReference type="Proteomes" id="UP000198336"/>
    </source>
</evidence>
<dbReference type="GO" id="GO:0043565">
    <property type="term" value="F:sequence-specific DNA binding"/>
    <property type="evidence" value="ECO:0007669"/>
    <property type="project" value="InterPro"/>
</dbReference>
<keyword evidence="3" id="KW-0804">Transcription</keyword>
<comment type="caution">
    <text evidence="5">The sequence shown here is derived from an EMBL/GenBank/DDBJ whole genome shotgun (WGS) entry which is preliminary data.</text>
</comment>
<dbReference type="InterPro" id="IPR009057">
    <property type="entry name" value="Homeodomain-like_sf"/>
</dbReference>
<evidence type="ECO:0000259" key="4">
    <source>
        <dbReference type="PROSITE" id="PS01124"/>
    </source>
</evidence>
<accession>A0A226HG69</accession>
<dbReference type="GO" id="GO:0003700">
    <property type="term" value="F:DNA-binding transcription factor activity"/>
    <property type="evidence" value="ECO:0007669"/>
    <property type="project" value="InterPro"/>
</dbReference>
<evidence type="ECO:0000313" key="5">
    <source>
        <dbReference type="EMBL" id="OXA93277.1"/>
    </source>
</evidence>
<keyword evidence="6" id="KW-1185">Reference proteome</keyword>
<name>A0A226HG69_9FLAO</name>
<dbReference type="AlphaFoldDB" id="A0A226HG69"/>
<protein>
    <recommendedName>
        <fullName evidence="4">HTH araC/xylS-type domain-containing protein</fullName>
    </recommendedName>
</protein>
<dbReference type="Gene3D" id="1.10.10.60">
    <property type="entry name" value="Homeodomain-like"/>
    <property type="match status" value="2"/>
</dbReference>
<dbReference type="EMBL" id="MUHA01000048">
    <property type="protein sequence ID" value="OXA93277.1"/>
    <property type="molecule type" value="Genomic_DNA"/>
</dbReference>
<organism evidence="5 6">
    <name type="scientific">Flavobacterium oncorhynchi</name>
    <dbReference type="NCBI Taxonomy" id="728056"/>
    <lineage>
        <taxon>Bacteria</taxon>
        <taxon>Pseudomonadati</taxon>
        <taxon>Bacteroidota</taxon>
        <taxon>Flavobacteriia</taxon>
        <taxon>Flavobacteriales</taxon>
        <taxon>Flavobacteriaceae</taxon>
        <taxon>Flavobacterium</taxon>
    </lineage>
</organism>
<proteinExistence type="predicted"/>
<dbReference type="Proteomes" id="UP000198336">
    <property type="component" value="Unassembled WGS sequence"/>
</dbReference>
<keyword evidence="2" id="KW-0238">DNA-binding</keyword>
<dbReference type="PANTHER" id="PTHR43280:SF28">
    <property type="entry name" value="HTH-TYPE TRANSCRIPTIONAL ACTIVATOR RHAS"/>
    <property type="match status" value="1"/>
</dbReference>
<dbReference type="SUPFAM" id="SSF46689">
    <property type="entry name" value="Homeodomain-like"/>
    <property type="match status" value="1"/>
</dbReference>
<dbReference type="PANTHER" id="PTHR43280">
    <property type="entry name" value="ARAC-FAMILY TRANSCRIPTIONAL REGULATOR"/>
    <property type="match status" value="1"/>
</dbReference>
<dbReference type="PROSITE" id="PS01124">
    <property type="entry name" value="HTH_ARAC_FAMILY_2"/>
    <property type="match status" value="1"/>
</dbReference>
<dbReference type="InterPro" id="IPR018060">
    <property type="entry name" value="HTH_AraC"/>
</dbReference>